<protein>
    <submittedName>
        <fullName evidence="1">Uncharacterized protein</fullName>
    </submittedName>
</protein>
<dbReference type="OrthoDB" id="1014182at2"/>
<dbReference type="AlphaFoldDB" id="A0A2T3HM68"/>
<keyword evidence="2" id="KW-1185">Reference proteome</keyword>
<dbReference type="Proteomes" id="UP000240912">
    <property type="component" value="Unassembled WGS sequence"/>
</dbReference>
<accession>A0A2T3HM68</accession>
<proteinExistence type="predicted"/>
<evidence type="ECO:0000313" key="1">
    <source>
        <dbReference type="EMBL" id="PST83471.1"/>
    </source>
</evidence>
<reference evidence="1 2" key="1">
    <citation type="submission" date="2018-03" db="EMBL/GenBank/DDBJ databases">
        <authorList>
            <person name="Keele B.F."/>
        </authorList>
    </citation>
    <scope>NUCLEOTIDE SEQUENCE [LARGE SCALE GENOMIC DNA]</scope>
    <source>
        <strain evidence="1 2">YL28-9</strain>
    </source>
</reference>
<name>A0A2T3HM68_9SPHI</name>
<gene>
    <name evidence="1" type="ORF">C7T94_12985</name>
</gene>
<organism evidence="1 2">
    <name type="scientific">Pedobacter yulinensis</name>
    <dbReference type="NCBI Taxonomy" id="2126353"/>
    <lineage>
        <taxon>Bacteria</taxon>
        <taxon>Pseudomonadati</taxon>
        <taxon>Bacteroidota</taxon>
        <taxon>Sphingobacteriia</taxon>
        <taxon>Sphingobacteriales</taxon>
        <taxon>Sphingobacteriaceae</taxon>
        <taxon>Pedobacter</taxon>
    </lineage>
</organism>
<evidence type="ECO:0000313" key="2">
    <source>
        <dbReference type="Proteomes" id="UP000240912"/>
    </source>
</evidence>
<sequence>MEAENKPVLLDGGNVLRLKWPPGQSLRYGVRLTFEEETATNEVKYEVQVTRLEPGEDHLARFEVRRIGEVFVNETLPDLVADQLAYEAGKVFYPLTIAVSRNGAFEAVCNHQEIVSRWPAIRERIQEAYEGELTGSYLERMEKLLADQASVQTALLRNDWFLQSFFSPIYKKYDMNNTGEQLFSFPLTRGFDVLGYQTAEQLEKLPNSFGAIELLHEGQLLALEPDLLHVQPPEGSYQARYVLHPRHRHIISLAADHSYLQGRITIAKVRINLLPEPGSAFDEDFGSDLAADSTGSNLLVIDGPRRKSFWERLFN</sequence>
<dbReference type="EMBL" id="PYLS01000005">
    <property type="protein sequence ID" value="PST83471.1"/>
    <property type="molecule type" value="Genomic_DNA"/>
</dbReference>
<comment type="caution">
    <text evidence="1">The sequence shown here is derived from an EMBL/GenBank/DDBJ whole genome shotgun (WGS) entry which is preliminary data.</text>
</comment>
<dbReference type="RefSeq" id="WP_107215731.1">
    <property type="nucleotide sequence ID" value="NZ_KZ686269.1"/>
</dbReference>